<comment type="caution">
    <text evidence="1">The sequence shown here is derived from an EMBL/GenBank/DDBJ whole genome shotgun (WGS) entry which is preliminary data.</text>
</comment>
<keyword evidence="2" id="KW-1185">Reference proteome</keyword>
<accession>A0ABS8AY85</accession>
<dbReference type="Proteomes" id="UP001165296">
    <property type="component" value="Unassembled WGS sequence"/>
</dbReference>
<dbReference type="Pfam" id="PF11848">
    <property type="entry name" value="DUF3368"/>
    <property type="match status" value="1"/>
</dbReference>
<reference evidence="1" key="1">
    <citation type="submission" date="2021-10" db="EMBL/GenBank/DDBJ databases">
        <authorList>
            <person name="Dean J.D."/>
            <person name="Kim M.K."/>
            <person name="Newey C.N."/>
            <person name="Stoker T.S."/>
            <person name="Thompson D.W."/>
            <person name="Grose J.H."/>
        </authorList>
    </citation>
    <scope>NUCLEOTIDE SEQUENCE</scope>
    <source>
        <strain evidence="1">BT178</strain>
    </source>
</reference>
<evidence type="ECO:0000313" key="1">
    <source>
        <dbReference type="EMBL" id="MCB2410738.1"/>
    </source>
</evidence>
<evidence type="ECO:0008006" key="3">
    <source>
        <dbReference type="Google" id="ProtNLM"/>
    </source>
</evidence>
<dbReference type="RefSeq" id="WP_226179928.1">
    <property type="nucleotide sequence ID" value="NZ_JAJADR010000010.1"/>
</dbReference>
<sequence>MITTATTIPSAHIAIQDTSVMLDLSRAGLVQEAFRLPVTYFTAEGVFAGLNMTQQDEFAPFLQTTQLRTIALDASMFATIEKYLPLHDELSEDDLSVFHLASINNWPVIASCNTLRRCTRQLGVTVHSTYWVLDLLVQTSLVTVVQAGTLLRQMATANPRLAPEDYEARKKLW</sequence>
<evidence type="ECO:0000313" key="2">
    <source>
        <dbReference type="Proteomes" id="UP001165296"/>
    </source>
</evidence>
<proteinExistence type="predicted"/>
<dbReference type="InterPro" id="IPR021799">
    <property type="entry name" value="PIN-like_prokaryotic"/>
</dbReference>
<gene>
    <name evidence="1" type="ORF">LGH74_22305</name>
</gene>
<protein>
    <recommendedName>
        <fullName evidence="3">PIN domain-containing protein</fullName>
    </recommendedName>
</protein>
<organism evidence="1 2">
    <name type="scientific">Hymenobacter lucidus</name>
    <dbReference type="NCBI Taxonomy" id="2880930"/>
    <lineage>
        <taxon>Bacteria</taxon>
        <taxon>Pseudomonadati</taxon>
        <taxon>Bacteroidota</taxon>
        <taxon>Cytophagia</taxon>
        <taxon>Cytophagales</taxon>
        <taxon>Hymenobacteraceae</taxon>
        <taxon>Hymenobacter</taxon>
    </lineage>
</organism>
<name>A0ABS8AY85_9BACT</name>
<dbReference type="EMBL" id="JAJADR010000010">
    <property type="protein sequence ID" value="MCB2410738.1"/>
    <property type="molecule type" value="Genomic_DNA"/>
</dbReference>